<name>A0A6H2DK85_9SPHN</name>
<dbReference type="KEGG" id="phao:HF685_05490"/>
<dbReference type="Proteomes" id="UP000501600">
    <property type="component" value="Chromosome"/>
</dbReference>
<dbReference type="PANTHER" id="PTHR36451:SF1">
    <property type="entry name" value="OMEGA-HYDROXY-BETA-DIHYDROMENAQUINONE-9 SULFOTRANSFERASE STF3"/>
    <property type="match status" value="1"/>
</dbReference>
<proteinExistence type="predicted"/>
<dbReference type="GO" id="GO:0016740">
    <property type="term" value="F:transferase activity"/>
    <property type="evidence" value="ECO:0007669"/>
    <property type="project" value="UniProtKB-KW"/>
</dbReference>
<dbReference type="InterPro" id="IPR052736">
    <property type="entry name" value="Stf3_sulfotransferase"/>
</dbReference>
<dbReference type="SUPFAM" id="SSF52540">
    <property type="entry name" value="P-loop containing nucleoside triphosphate hydrolases"/>
    <property type="match status" value="1"/>
</dbReference>
<dbReference type="Gene3D" id="3.40.50.300">
    <property type="entry name" value="P-loop containing nucleotide triphosphate hydrolases"/>
    <property type="match status" value="1"/>
</dbReference>
<dbReference type="RefSeq" id="WP_168818642.1">
    <property type="nucleotide sequence ID" value="NZ_CP051217.1"/>
</dbReference>
<dbReference type="AlphaFoldDB" id="A0A6H2DK85"/>
<accession>A0A6H2DK85</accession>
<organism evidence="1 2">
    <name type="scientific">Parasphingorhabdus halotolerans</name>
    <dbReference type="NCBI Taxonomy" id="2725558"/>
    <lineage>
        <taxon>Bacteria</taxon>
        <taxon>Pseudomonadati</taxon>
        <taxon>Pseudomonadota</taxon>
        <taxon>Alphaproteobacteria</taxon>
        <taxon>Sphingomonadales</taxon>
        <taxon>Sphingomonadaceae</taxon>
        <taxon>Parasphingorhabdus</taxon>
    </lineage>
</organism>
<reference evidence="1 2" key="1">
    <citation type="submission" date="2020-04" db="EMBL/GenBank/DDBJ databases">
        <title>Genome sequence for Sphingorhabdus sp. strain M1.</title>
        <authorList>
            <person name="Park S.-J."/>
        </authorList>
    </citation>
    <scope>NUCLEOTIDE SEQUENCE [LARGE SCALE GENOMIC DNA]</scope>
    <source>
        <strain evidence="1 2">JK6</strain>
    </source>
</reference>
<sequence length="388" mass="43677">MSGRTLSVDTLLKQAREATGLDDFGDDWFLEPLTRLVDETNKDAGLIAPDAGAGQRIQGALMDRLGLVQYFKDHPEVADEKIEAACAIIGLPRTGSTVMHRLLASAPDLTSLRWWETCFPLPFPDEKAGNPAPRIAMAHQIVEQLLTEWPDFESIDPIEAEAVAEEVILLDRTFLSTTFDSMMPIPDYGFWQAEQDHEPAYRDLVKYMQIIQHQRGVARHKWVLKTPHHLLGGMDGLLAVFPDVRLVMTHRDVGQVLPSYCSMCASLSVNASTTYDPLKQGQYWTDRFRDGLQRFEKLRATLTADRIIDVRYEDTVANPIGTAGQVMERLGFGFAGVELKAMEDCMAANVREKRPKHKYTAEQFGLKADKIAEDFAFYHDKYLEGAKV</sequence>
<gene>
    <name evidence="1" type="ORF">HF685_05490</name>
</gene>
<evidence type="ECO:0000313" key="1">
    <source>
        <dbReference type="EMBL" id="QJB68800.1"/>
    </source>
</evidence>
<keyword evidence="2" id="KW-1185">Reference proteome</keyword>
<dbReference type="EMBL" id="CP051217">
    <property type="protein sequence ID" value="QJB68800.1"/>
    <property type="molecule type" value="Genomic_DNA"/>
</dbReference>
<dbReference type="Pfam" id="PF13469">
    <property type="entry name" value="Sulfotransfer_3"/>
    <property type="match status" value="1"/>
</dbReference>
<dbReference type="InterPro" id="IPR027417">
    <property type="entry name" value="P-loop_NTPase"/>
</dbReference>
<keyword evidence="1" id="KW-0808">Transferase</keyword>
<evidence type="ECO:0000313" key="2">
    <source>
        <dbReference type="Proteomes" id="UP000501600"/>
    </source>
</evidence>
<dbReference type="PANTHER" id="PTHR36451">
    <property type="entry name" value="PAPS-DEPENDENT SULFOTRANSFERASE STF3"/>
    <property type="match status" value="1"/>
</dbReference>
<protein>
    <submittedName>
        <fullName evidence="1">Sulfotransferase</fullName>
    </submittedName>
</protein>